<gene>
    <name evidence="3" type="primary">dltD</name>
    <name evidence="3" type="ORF">P7G31_06255</name>
</gene>
<accession>A0AAE4HXY3</accession>
<comment type="pathway">
    <text evidence="1">Cell wall biogenesis; lipoteichoic acid biosynthesis.</text>
</comment>
<dbReference type="Proteomes" id="UP001180515">
    <property type="component" value="Unassembled WGS sequence"/>
</dbReference>
<reference evidence="3" key="1">
    <citation type="submission" date="2023-03" db="EMBL/GenBank/DDBJ databases">
        <authorList>
            <person name="Shen W."/>
            <person name="Cai J."/>
        </authorList>
    </citation>
    <scope>NUCLEOTIDE SEQUENCE</scope>
    <source>
        <strain evidence="3">P82-2</strain>
    </source>
</reference>
<sequence>MLKKFWHLLGPVILALSLVVITLLSFPSHLKLSFKQERENAVSLTDNSFKNGEIKTQAFTDQKKNFVPFFGSSEWSRMDSMHPSVLAKKYHRNYIPYLVGKRGTQSLSHYFGLQHMTPYMENKKAVFVISPQWFSSQGTDGQAVQKYLSNTQVIDFILQANPKDEEAHIAAQRLLILNPSVVYSGYLKKISKGEPISQVKLSYLKSSAYLSKKVEVLFSHLSYSKSYQDKIYPRTKGLPKHFSYETLNKLADRRGQIATSNNPFKISNTFFTGRIAKNMKRLKGFQSKESYIISPEYTDFQLVLSQFAKKNIDVMFVVTPVNKEWAAYTGLDLQKYQDAVQKIKFQLQAQGFNNITDLSQDGGKPYFMNDTIHLGWNGWLAFDKQVQPFLATQTTKVKYDIDSYFYTKEWANLTYINCQIKLDNFSLHM</sequence>
<evidence type="ECO:0000313" key="3">
    <source>
        <dbReference type="EMBL" id="MDT2731846.1"/>
    </source>
</evidence>
<keyword evidence="2" id="KW-1133">Transmembrane helix</keyword>
<dbReference type="InterPro" id="IPR006998">
    <property type="entry name" value="DltD"/>
</dbReference>
<feature type="transmembrane region" description="Helical" evidence="2">
    <location>
        <begin position="6"/>
        <end position="26"/>
    </location>
</feature>
<evidence type="ECO:0000256" key="1">
    <source>
        <dbReference type="PIRNR" id="PIRNR021438"/>
    </source>
</evidence>
<comment type="similarity">
    <text evidence="1">Belongs to the DltD family.</text>
</comment>
<organism evidence="3 4">
    <name type="scientific">Streptococcus parauberis</name>
    <dbReference type="NCBI Taxonomy" id="1348"/>
    <lineage>
        <taxon>Bacteria</taxon>
        <taxon>Bacillati</taxon>
        <taxon>Bacillota</taxon>
        <taxon>Bacilli</taxon>
        <taxon>Lactobacillales</taxon>
        <taxon>Streptococcaceae</taxon>
        <taxon>Streptococcus</taxon>
    </lineage>
</organism>
<evidence type="ECO:0000313" key="4">
    <source>
        <dbReference type="Proteomes" id="UP001180515"/>
    </source>
</evidence>
<proteinExistence type="inferred from homology"/>
<dbReference type="GO" id="GO:0070395">
    <property type="term" value="P:lipoteichoic acid biosynthetic process"/>
    <property type="evidence" value="ECO:0007669"/>
    <property type="project" value="UniProtKB-UniRule"/>
</dbReference>
<dbReference type="PANTHER" id="PTHR40039">
    <property type="entry name" value="PROTEIN DLTD"/>
    <property type="match status" value="1"/>
</dbReference>
<dbReference type="NCBIfam" id="TIGR04092">
    <property type="entry name" value="LTA_DltD"/>
    <property type="match status" value="1"/>
</dbReference>
<keyword evidence="2" id="KW-0812">Transmembrane</keyword>
<dbReference type="Pfam" id="PF04914">
    <property type="entry name" value="DltD"/>
    <property type="match status" value="1"/>
</dbReference>
<dbReference type="InterPro" id="IPR023896">
    <property type="entry name" value="LTA_DltD"/>
</dbReference>
<protein>
    <recommendedName>
        <fullName evidence="1">Protein DltD</fullName>
    </recommendedName>
</protein>
<dbReference type="GO" id="GO:0005886">
    <property type="term" value="C:plasma membrane"/>
    <property type="evidence" value="ECO:0007669"/>
    <property type="project" value="UniProtKB-UniRule"/>
</dbReference>
<dbReference type="PANTHER" id="PTHR40039:SF1">
    <property type="entry name" value="PROTEIN DLTD"/>
    <property type="match status" value="1"/>
</dbReference>
<dbReference type="EMBL" id="JARQAG010000007">
    <property type="protein sequence ID" value="MDT2731846.1"/>
    <property type="molecule type" value="Genomic_DNA"/>
</dbReference>
<evidence type="ECO:0000256" key="2">
    <source>
        <dbReference type="SAM" id="Phobius"/>
    </source>
</evidence>
<keyword evidence="1" id="KW-1003">Cell membrane</keyword>
<keyword evidence="1 2" id="KW-0472">Membrane</keyword>
<comment type="caution">
    <text evidence="3">The sequence shown here is derived from an EMBL/GenBank/DDBJ whole genome shotgun (WGS) entry which is preliminary data.</text>
</comment>
<dbReference type="RefSeq" id="WP_311982133.1">
    <property type="nucleotide sequence ID" value="NZ_JARQAG010000007.1"/>
</dbReference>
<dbReference type="PIRSF" id="PIRSF021438">
    <property type="entry name" value="DltD"/>
    <property type="match status" value="1"/>
</dbReference>
<name>A0AAE4HXY3_9STRE</name>
<dbReference type="AlphaFoldDB" id="A0AAE4HXY3"/>